<dbReference type="EMBL" id="CP000482">
    <property type="protein sequence ID" value="ABL01137.1"/>
    <property type="molecule type" value="Genomic_DNA"/>
</dbReference>
<keyword evidence="4" id="KW-1185">Reference proteome</keyword>
<dbReference type="CDD" id="cd18720">
    <property type="entry name" value="PIN_YqxD-like"/>
    <property type="match status" value="1"/>
</dbReference>
<dbReference type="PANTHER" id="PTHR35146:SF1">
    <property type="entry name" value="UPF0178 PROTEIN YAII"/>
    <property type="match status" value="1"/>
</dbReference>
<dbReference type="KEGG" id="ppd:Ppro_3544"/>
<dbReference type="AlphaFoldDB" id="A1AUW6"/>
<comment type="similarity">
    <text evidence="1 2">Belongs to the UPF0178 family.</text>
</comment>
<evidence type="ECO:0000256" key="2">
    <source>
        <dbReference type="HAMAP-Rule" id="MF_00489"/>
    </source>
</evidence>
<proteinExistence type="inferred from homology"/>
<gene>
    <name evidence="3" type="ordered locus">Ppro_3544</name>
</gene>
<accession>A1AUW6</accession>
<dbReference type="Proteomes" id="UP000006732">
    <property type="component" value="Chromosome"/>
</dbReference>
<dbReference type="HAMAP" id="MF_00489">
    <property type="entry name" value="UPF0178"/>
    <property type="match status" value="1"/>
</dbReference>
<dbReference type="Pfam" id="PF02639">
    <property type="entry name" value="DUF188"/>
    <property type="match status" value="1"/>
</dbReference>
<dbReference type="STRING" id="338966.Ppro_3544"/>
<dbReference type="PANTHER" id="PTHR35146">
    <property type="entry name" value="UPF0178 PROTEIN YAII"/>
    <property type="match status" value="1"/>
</dbReference>
<dbReference type="eggNOG" id="COG1671">
    <property type="taxonomic scope" value="Bacteria"/>
</dbReference>
<evidence type="ECO:0000256" key="1">
    <source>
        <dbReference type="ARBA" id="ARBA00008522"/>
    </source>
</evidence>
<dbReference type="HOGENOM" id="CLU_106619_2_1_7"/>
<reference evidence="3 4" key="1">
    <citation type="submission" date="2006-10" db="EMBL/GenBank/DDBJ databases">
        <title>Complete sequence of chromosome of Pelobacter propionicus DSM 2379.</title>
        <authorList>
            <consortium name="US DOE Joint Genome Institute"/>
            <person name="Copeland A."/>
            <person name="Lucas S."/>
            <person name="Lapidus A."/>
            <person name="Barry K."/>
            <person name="Detter J.C."/>
            <person name="Glavina del Rio T."/>
            <person name="Hammon N."/>
            <person name="Israni S."/>
            <person name="Dalin E."/>
            <person name="Tice H."/>
            <person name="Pitluck S."/>
            <person name="Saunders E."/>
            <person name="Brettin T."/>
            <person name="Bruce D."/>
            <person name="Han C."/>
            <person name="Tapia R."/>
            <person name="Schmutz J."/>
            <person name="Larimer F."/>
            <person name="Land M."/>
            <person name="Hauser L."/>
            <person name="Kyrpides N."/>
            <person name="Kim E."/>
            <person name="Lovley D."/>
            <person name="Richardson P."/>
        </authorList>
    </citation>
    <scope>NUCLEOTIDE SEQUENCE [LARGE SCALE GENOMIC DNA]</scope>
    <source>
        <strain evidence="4">DSM 2379 / NBRC 103807 / OttBd1</strain>
    </source>
</reference>
<name>A1AUW6_PELPD</name>
<dbReference type="InterPro" id="IPR003791">
    <property type="entry name" value="UPF0178"/>
</dbReference>
<protein>
    <recommendedName>
        <fullName evidence="2">UPF0178 protein Ppro_3544</fullName>
    </recommendedName>
</protein>
<organism evidence="3 4">
    <name type="scientific">Pelobacter propionicus (strain DSM 2379 / NBRC 103807 / OttBd1)</name>
    <dbReference type="NCBI Taxonomy" id="338966"/>
    <lineage>
        <taxon>Bacteria</taxon>
        <taxon>Pseudomonadati</taxon>
        <taxon>Thermodesulfobacteriota</taxon>
        <taxon>Desulfuromonadia</taxon>
        <taxon>Desulfuromonadales</taxon>
        <taxon>Desulfuromonadaceae</taxon>
        <taxon>Pelobacter</taxon>
    </lineage>
</organism>
<sequence length="173" mass="18772">MCAAHRSPVVVSGAGRQGGVIMKIWIDADACPRVIKEIVFRASERLELPVCLVANSGLSKHHSRLISSVVVAEGFDAADDYIVQQASSQDLVITADIPLAARIVEKGGIALEPRGELYDEENVGERLAIRDMMQELRGAGMIQGGPGPFSTTDRRRFASSLDSLLTRMVRGRR</sequence>
<evidence type="ECO:0000313" key="4">
    <source>
        <dbReference type="Proteomes" id="UP000006732"/>
    </source>
</evidence>
<dbReference type="NCBIfam" id="NF001095">
    <property type="entry name" value="PRK00124.1"/>
    <property type="match status" value="1"/>
</dbReference>
<evidence type="ECO:0000313" key="3">
    <source>
        <dbReference type="EMBL" id="ABL01137.1"/>
    </source>
</evidence>